<dbReference type="EMBL" id="CAICTM010000298">
    <property type="protein sequence ID" value="CAB9507267.1"/>
    <property type="molecule type" value="Genomic_DNA"/>
</dbReference>
<comment type="caution">
    <text evidence="1">The sequence shown here is derived from an EMBL/GenBank/DDBJ whole genome shotgun (WGS) entry which is preliminary data.</text>
</comment>
<name>A0A9N8HC03_9STRA</name>
<dbReference type="OrthoDB" id="41222at2759"/>
<dbReference type="Proteomes" id="UP001153069">
    <property type="component" value="Unassembled WGS sequence"/>
</dbReference>
<accession>A0A9N8HC03</accession>
<reference evidence="1" key="1">
    <citation type="submission" date="2020-06" db="EMBL/GenBank/DDBJ databases">
        <authorList>
            <consortium name="Plant Systems Biology data submission"/>
        </authorList>
    </citation>
    <scope>NUCLEOTIDE SEQUENCE</scope>
    <source>
        <strain evidence="1">D6</strain>
    </source>
</reference>
<organism evidence="1 2">
    <name type="scientific">Seminavis robusta</name>
    <dbReference type="NCBI Taxonomy" id="568900"/>
    <lineage>
        <taxon>Eukaryota</taxon>
        <taxon>Sar</taxon>
        <taxon>Stramenopiles</taxon>
        <taxon>Ochrophyta</taxon>
        <taxon>Bacillariophyta</taxon>
        <taxon>Bacillariophyceae</taxon>
        <taxon>Bacillariophycidae</taxon>
        <taxon>Naviculales</taxon>
        <taxon>Naviculaceae</taxon>
        <taxon>Seminavis</taxon>
    </lineage>
</organism>
<evidence type="ECO:0000313" key="1">
    <source>
        <dbReference type="EMBL" id="CAB9507267.1"/>
    </source>
</evidence>
<dbReference type="AlphaFoldDB" id="A0A9N8HC03"/>
<keyword evidence="2" id="KW-1185">Reference proteome</keyword>
<proteinExistence type="predicted"/>
<protein>
    <submittedName>
        <fullName evidence="1">Uncharacterized protein</fullName>
    </submittedName>
</protein>
<gene>
    <name evidence="1" type="ORF">SEMRO_299_G111440.1</name>
</gene>
<evidence type="ECO:0000313" key="2">
    <source>
        <dbReference type="Proteomes" id="UP001153069"/>
    </source>
</evidence>
<sequence length="330" mass="35581">MSFAAGNAARSATVSLPMGQIAMVGLGFFCITNPEKFFLTLSKGAQFFQAFSAQPNGHALQNQAPQQPIIIHQAAPVVSGSTGSSSMGRLFMKLLMGAGLCWGSYAVLVSVLPDVAKNLLPVNQKVFNRAVTSLGRAIINLKDTLMAQINTLSRKQDDLSAKQDETHDEVLQVKDNVLDVRSDLALVQEALDLCQASLTESERRTSYIARGVQLLTRGVSTILPEDENLLHELVQFNIAGDDFQQPTPLQQRRLQQAIQHIQQQQQPQQGENQVAEASAVLIGVQPTPSSDPENEVPATPAAVEASVGPVHDLLSYVSGTSLGTKRFSVQ</sequence>